<comment type="caution">
    <text evidence="2">The sequence shown here is derived from an EMBL/GenBank/DDBJ whole genome shotgun (WGS) entry which is preliminary data.</text>
</comment>
<dbReference type="EMBL" id="VBQZ03000096">
    <property type="protein sequence ID" value="MXQ93615.1"/>
    <property type="molecule type" value="Genomic_DNA"/>
</dbReference>
<evidence type="ECO:0000313" key="3">
    <source>
        <dbReference type="Proteomes" id="UP000322234"/>
    </source>
</evidence>
<reference evidence="2" key="1">
    <citation type="submission" date="2019-10" db="EMBL/GenBank/DDBJ databases">
        <title>The sequence and de novo assembly of the wild yak genome.</title>
        <authorList>
            <person name="Liu Y."/>
        </authorList>
    </citation>
    <scope>NUCLEOTIDE SEQUENCE [LARGE SCALE GENOMIC DNA]</scope>
    <source>
        <strain evidence="2">WY2019</strain>
    </source>
</reference>
<dbReference type="AlphaFoldDB" id="A0A6B0RUU3"/>
<organism evidence="2 3">
    <name type="scientific">Bos mutus</name>
    <name type="common">wild yak</name>
    <dbReference type="NCBI Taxonomy" id="72004"/>
    <lineage>
        <taxon>Eukaryota</taxon>
        <taxon>Metazoa</taxon>
        <taxon>Chordata</taxon>
        <taxon>Craniata</taxon>
        <taxon>Vertebrata</taxon>
        <taxon>Euteleostomi</taxon>
        <taxon>Mammalia</taxon>
        <taxon>Eutheria</taxon>
        <taxon>Laurasiatheria</taxon>
        <taxon>Artiodactyla</taxon>
        <taxon>Ruminantia</taxon>
        <taxon>Pecora</taxon>
        <taxon>Bovidae</taxon>
        <taxon>Bovinae</taxon>
        <taxon>Bos</taxon>
    </lineage>
</organism>
<gene>
    <name evidence="2" type="ORF">E5288_WYG022286</name>
</gene>
<evidence type="ECO:0000313" key="2">
    <source>
        <dbReference type="EMBL" id="MXQ93615.1"/>
    </source>
</evidence>
<protein>
    <submittedName>
        <fullName evidence="2">Uncharacterized protein</fullName>
    </submittedName>
</protein>
<accession>A0A6B0RUU3</accession>
<feature type="region of interest" description="Disordered" evidence="1">
    <location>
        <begin position="1"/>
        <end position="57"/>
    </location>
</feature>
<sequence length="143" mass="14596">MRSVGPAVPTSPAFCRPPPSPACSEKPPAVAHSQGPSQMGAEPGHMTTGPSGPGQEQCVQGLQVIQRSGGLTEDSQCGVTLASPLLAGPSGSPHRPADRSLVGKGSIQAKLRRGEARRRKSDGEVGRPPGPPPTGESPIRFPV</sequence>
<keyword evidence="3" id="KW-1185">Reference proteome</keyword>
<name>A0A6B0RUU3_9CETA</name>
<proteinExistence type="predicted"/>
<evidence type="ECO:0000256" key="1">
    <source>
        <dbReference type="SAM" id="MobiDB-lite"/>
    </source>
</evidence>
<dbReference type="Proteomes" id="UP000322234">
    <property type="component" value="Unassembled WGS sequence"/>
</dbReference>
<feature type="region of interest" description="Disordered" evidence="1">
    <location>
        <begin position="82"/>
        <end position="143"/>
    </location>
</feature>